<feature type="domain" description="Chaperone DnaJ C-terminal" evidence="1">
    <location>
        <begin position="100"/>
        <end position="212"/>
    </location>
</feature>
<dbReference type="Gene3D" id="1.10.287.110">
    <property type="entry name" value="DnaJ domain"/>
    <property type="match status" value="1"/>
</dbReference>
<dbReference type="Proteomes" id="UP000663918">
    <property type="component" value="Chromosome"/>
</dbReference>
<organism evidence="2 3">
    <name type="scientific">Brevundimonas goettingensis</name>
    <dbReference type="NCBI Taxonomy" id="2774190"/>
    <lineage>
        <taxon>Bacteria</taxon>
        <taxon>Pseudomonadati</taxon>
        <taxon>Pseudomonadota</taxon>
        <taxon>Alphaproteobacteria</taxon>
        <taxon>Caulobacterales</taxon>
        <taxon>Caulobacteraceae</taxon>
        <taxon>Brevundimonas</taxon>
    </lineage>
</organism>
<evidence type="ECO:0000259" key="1">
    <source>
        <dbReference type="Pfam" id="PF01556"/>
    </source>
</evidence>
<sequence length="239" mass="25581">MRAPSQTLTQAYAILGLHGPTDGDAVRRAFRTAVKAARPDLPGGDDDRFRRVIAAWRLILEEGGALTPLEAPKASPEALPVVGINPVQAVLGGQTTVRLGQKRLKITVAPGMRTGDHLRLRGAAADGADLYLPILIRPSDGLTVLGDDLHMSWAVAPRLIEDGGRVEIDTYAGTRGAWVTPGLTVPVRIRLRDMGLPARGSRPAGHLFVTLQPSEDAPSAAEHLLARFTRVWTPERLAA</sequence>
<dbReference type="GO" id="GO:0006457">
    <property type="term" value="P:protein folding"/>
    <property type="evidence" value="ECO:0007669"/>
    <property type="project" value="InterPro"/>
</dbReference>
<dbReference type="AlphaFoldDB" id="A0A975GWC9"/>
<accession>A0A975GWC9</accession>
<dbReference type="Pfam" id="PF01556">
    <property type="entry name" value="DnaJ_C"/>
    <property type="match status" value="1"/>
</dbReference>
<gene>
    <name evidence="2" type="ORF">IFJ75_01755</name>
</gene>
<dbReference type="GO" id="GO:0051082">
    <property type="term" value="F:unfolded protein binding"/>
    <property type="evidence" value="ECO:0007669"/>
    <property type="project" value="InterPro"/>
</dbReference>
<evidence type="ECO:0000313" key="3">
    <source>
        <dbReference type="Proteomes" id="UP000663918"/>
    </source>
</evidence>
<protein>
    <submittedName>
        <fullName evidence="2">J domain-containing protein</fullName>
    </submittedName>
</protein>
<dbReference type="InterPro" id="IPR008971">
    <property type="entry name" value="HSP40/DnaJ_pept-bd"/>
</dbReference>
<dbReference type="SUPFAM" id="SSF49493">
    <property type="entry name" value="HSP40/DnaJ peptide-binding domain"/>
    <property type="match status" value="1"/>
</dbReference>
<evidence type="ECO:0000313" key="2">
    <source>
        <dbReference type="EMBL" id="QTC91688.1"/>
    </source>
</evidence>
<proteinExistence type="predicted"/>
<dbReference type="SUPFAM" id="SSF46565">
    <property type="entry name" value="Chaperone J-domain"/>
    <property type="match status" value="1"/>
</dbReference>
<dbReference type="InterPro" id="IPR002939">
    <property type="entry name" value="DnaJ_C"/>
</dbReference>
<keyword evidence="3" id="KW-1185">Reference proteome</keyword>
<dbReference type="Gene3D" id="2.60.260.20">
    <property type="entry name" value="Urease metallochaperone UreE, N-terminal domain"/>
    <property type="match status" value="2"/>
</dbReference>
<dbReference type="InterPro" id="IPR036869">
    <property type="entry name" value="J_dom_sf"/>
</dbReference>
<dbReference type="EMBL" id="CP062222">
    <property type="protein sequence ID" value="QTC91688.1"/>
    <property type="molecule type" value="Genomic_DNA"/>
</dbReference>
<dbReference type="KEGG" id="bgoe:IFJ75_01755"/>
<dbReference type="RefSeq" id="WP_207870866.1">
    <property type="nucleotide sequence ID" value="NZ_CP062222.1"/>
</dbReference>
<name>A0A975GWC9_9CAUL</name>
<reference evidence="2" key="1">
    <citation type="submission" date="2020-09" db="EMBL/GenBank/DDBJ databases">
        <title>Brevundimonas sp. LVF2 isolated from a puddle in Goettingen, Germany.</title>
        <authorList>
            <person name="Friedrich I."/>
            <person name="Klassen A."/>
            <person name="Hannes N."/>
            <person name="Schneider D."/>
            <person name="Hertel R."/>
            <person name="Daniel R."/>
        </authorList>
    </citation>
    <scope>NUCLEOTIDE SEQUENCE</scope>
    <source>
        <strain evidence="2">LVF2</strain>
    </source>
</reference>